<dbReference type="RefSeq" id="WP_005520382.1">
    <property type="nucleotide sequence ID" value="NZ_EQ973328.1"/>
</dbReference>
<proteinExistence type="predicted"/>
<gene>
    <name evidence="1" type="ORF">CORMATOL_00913</name>
</gene>
<dbReference type="EMBL" id="ACEB01000013">
    <property type="protein sequence ID" value="EEG27594.1"/>
    <property type="molecule type" value="Genomic_DNA"/>
</dbReference>
<dbReference type="HOGENOM" id="CLU_1774265_0_0_11"/>
<evidence type="ECO:0000313" key="2">
    <source>
        <dbReference type="Proteomes" id="UP000006247"/>
    </source>
</evidence>
<evidence type="ECO:0000313" key="1">
    <source>
        <dbReference type="EMBL" id="EEG27594.1"/>
    </source>
</evidence>
<comment type="caution">
    <text evidence="1">The sequence shown here is derived from an EMBL/GenBank/DDBJ whole genome shotgun (WGS) entry which is preliminary data.</text>
</comment>
<reference evidence="1 2" key="1">
    <citation type="submission" date="2009-01" db="EMBL/GenBank/DDBJ databases">
        <authorList>
            <person name="Fulton L."/>
            <person name="Clifton S."/>
            <person name="Chinwalla A.T."/>
            <person name="Mitreva M."/>
            <person name="Sodergren E."/>
            <person name="Weinstock G."/>
            <person name="Clifton S."/>
            <person name="Dooling D.J."/>
            <person name="Fulton B."/>
            <person name="Minx P."/>
            <person name="Pepin K.H."/>
            <person name="Johnson M."/>
            <person name="Bhonagiri V."/>
            <person name="Nash W.E."/>
            <person name="Mardis E.R."/>
            <person name="Wilson R.K."/>
        </authorList>
    </citation>
    <scope>NUCLEOTIDE SEQUENCE [LARGE SCALE GENOMIC DNA]</scope>
    <source>
        <strain evidence="1 2">ATCC 33806</strain>
    </source>
</reference>
<organism evidence="1 2">
    <name type="scientific">Corynebacterium matruchotii ATCC 33806</name>
    <dbReference type="NCBI Taxonomy" id="566549"/>
    <lineage>
        <taxon>Bacteria</taxon>
        <taxon>Bacillati</taxon>
        <taxon>Actinomycetota</taxon>
        <taxon>Actinomycetes</taxon>
        <taxon>Mycobacteriales</taxon>
        <taxon>Corynebacteriaceae</taxon>
        <taxon>Corynebacterium</taxon>
    </lineage>
</organism>
<dbReference type="Proteomes" id="UP000006247">
    <property type="component" value="Unassembled WGS sequence"/>
</dbReference>
<name>C0E1R0_9CORY</name>
<protein>
    <submittedName>
        <fullName evidence="1">Uncharacterized protein</fullName>
    </submittedName>
</protein>
<accession>C0E1R0</accession>
<sequence length="147" mass="16934">MLEELVAEESYTWCYITKFLCRYDSLNDAKKRYQERVDAVREKYEVVLASEQAYNMGHSQPILDLLLPQAFGYGKTLTEEELEEYAVFIFTTIVTVPEDEEGDNVREAAILLELSDSYDECPELFPSRTRGIIVTPSGRETPECIDQ</sequence>
<dbReference type="AlphaFoldDB" id="C0E1R0"/>